<name>A0AAD5SWU1_9FUNG</name>
<dbReference type="Pfam" id="PF00046">
    <property type="entry name" value="Homeodomain"/>
    <property type="match status" value="1"/>
</dbReference>
<dbReference type="SUPFAM" id="SSF47676">
    <property type="entry name" value="Conserved domain common to transcription factors TFIIS, elongin A, CRSP70"/>
    <property type="match status" value="1"/>
</dbReference>
<feature type="domain" description="Homeobox" evidence="4">
    <location>
        <begin position="103"/>
        <end position="163"/>
    </location>
</feature>
<reference evidence="5" key="1">
    <citation type="submission" date="2020-05" db="EMBL/GenBank/DDBJ databases">
        <title>Phylogenomic resolution of chytrid fungi.</title>
        <authorList>
            <person name="Stajich J.E."/>
            <person name="Amses K."/>
            <person name="Simmons R."/>
            <person name="Seto K."/>
            <person name="Myers J."/>
            <person name="Bonds A."/>
            <person name="Quandt C.A."/>
            <person name="Barry K."/>
            <person name="Liu P."/>
            <person name="Grigoriev I."/>
            <person name="Longcore J.E."/>
            <person name="James T.Y."/>
        </authorList>
    </citation>
    <scope>NUCLEOTIDE SEQUENCE</scope>
    <source>
        <strain evidence="5">JEL0513</strain>
    </source>
</reference>
<dbReference type="CDD" id="cd00086">
    <property type="entry name" value="homeodomain"/>
    <property type="match status" value="1"/>
</dbReference>
<dbReference type="PROSITE" id="PS50071">
    <property type="entry name" value="HOMEOBOX_2"/>
    <property type="match status" value="1"/>
</dbReference>
<dbReference type="InterPro" id="IPR009057">
    <property type="entry name" value="Homeodomain-like_sf"/>
</dbReference>
<organism evidence="5 6">
    <name type="scientific">Physocladia obscura</name>
    <dbReference type="NCBI Taxonomy" id="109957"/>
    <lineage>
        <taxon>Eukaryota</taxon>
        <taxon>Fungi</taxon>
        <taxon>Fungi incertae sedis</taxon>
        <taxon>Chytridiomycota</taxon>
        <taxon>Chytridiomycota incertae sedis</taxon>
        <taxon>Chytridiomycetes</taxon>
        <taxon>Chytridiales</taxon>
        <taxon>Chytriomycetaceae</taxon>
        <taxon>Physocladia</taxon>
    </lineage>
</organism>
<evidence type="ECO:0000256" key="3">
    <source>
        <dbReference type="SAM" id="MobiDB-lite"/>
    </source>
</evidence>
<evidence type="ECO:0000259" key="4">
    <source>
        <dbReference type="PROSITE" id="PS50071"/>
    </source>
</evidence>
<dbReference type="SMART" id="SM00389">
    <property type="entry name" value="HOX"/>
    <property type="match status" value="1"/>
</dbReference>
<feature type="DNA-binding region" description="Homeobox" evidence="1">
    <location>
        <begin position="105"/>
        <end position="164"/>
    </location>
</feature>
<comment type="caution">
    <text evidence="5">The sequence shown here is derived from an EMBL/GenBank/DDBJ whole genome shotgun (WGS) entry which is preliminary data.</text>
</comment>
<proteinExistence type="predicted"/>
<feature type="region of interest" description="Disordered" evidence="3">
    <location>
        <begin position="387"/>
        <end position="417"/>
    </location>
</feature>
<feature type="compositionally biased region" description="Low complexity" evidence="3">
    <location>
        <begin position="72"/>
        <end position="84"/>
    </location>
</feature>
<evidence type="ECO:0000256" key="2">
    <source>
        <dbReference type="RuleBase" id="RU000682"/>
    </source>
</evidence>
<dbReference type="InterPro" id="IPR017923">
    <property type="entry name" value="TFIIS_N"/>
</dbReference>
<evidence type="ECO:0000313" key="6">
    <source>
        <dbReference type="Proteomes" id="UP001211907"/>
    </source>
</evidence>
<keyword evidence="6" id="KW-1185">Reference proteome</keyword>
<dbReference type="SUPFAM" id="SSF46689">
    <property type="entry name" value="Homeodomain-like"/>
    <property type="match status" value="1"/>
</dbReference>
<dbReference type="GO" id="GO:0005634">
    <property type="term" value="C:nucleus"/>
    <property type="evidence" value="ECO:0007669"/>
    <property type="project" value="UniProtKB-SubCell"/>
</dbReference>
<keyword evidence="1 2" id="KW-0238">DNA-binding</keyword>
<keyword evidence="1 2" id="KW-0539">Nucleus</keyword>
<keyword evidence="1 2" id="KW-0371">Homeobox</keyword>
<feature type="region of interest" description="Disordered" evidence="3">
    <location>
        <begin position="72"/>
        <end position="112"/>
    </location>
</feature>
<gene>
    <name evidence="5" type="ORF">HK100_001684</name>
</gene>
<feature type="compositionally biased region" description="Polar residues" evidence="3">
    <location>
        <begin position="387"/>
        <end position="398"/>
    </location>
</feature>
<dbReference type="EMBL" id="JADGJH010001372">
    <property type="protein sequence ID" value="KAJ3114360.1"/>
    <property type="molecule type" value="Genomic_DNA"/>
</dbReference>
<dbReference type="InterPro" id="IPR001356">
    <property type="entry name" value="HD"/>
</dbReference>
<protein>
    <recommendedName>
        <fullName evidence="4">Homeobox domain-containing protein</fullName>
    </recommendedName>
</protein>
<dbReference type="AlphaFoldDB" id="A0AAD5SWU1"/>
<dbReference type="Proteomes" id="UP001211907">
    <property type="component" value="Unassembled WGS sequence"/>
</dbReference>
<dbReference type="GO" id="GO:0003677">
    <property type="term" value="F:DNA binding"/>
    <property type="evidence" value="ECO:0007669"/>
    <property type="project" value="UniProtKB-UniRule"/>
</dbReference>
<sequence length="439" mass="47497">MESSDNSFNNNAPSDNAALNSFLAALAAQQEPHASIQFTAASQTQQFILPTAPPQRVLRSSHLLTSTQPQLAPQLAPQQQQHQQPVKKATSRQAGSKATASRSSAKSAPNRFLPSQVEQLEIMFSRNPSPEKEAMEVLGNFIGLNIDQIRKWFSRRRLKKETQEERFQLGASVTSDESGDLARINDDVNMGDVIAAADRNGSAPTAIDGALSNLIKIEDTTPPPQFSHHSEAFVASTSTVLAVGTPPLAPMTLADINFGDSNYVVKYLKFLAAAETIEEKRARIRADGYQVSNSFYKGLALLKSFKSLIFFRQWVIEAKDAGQTGLLKDVLNLLVKLPITLEGLVASKLGRAVKVVMSGGDRVDEDVKQIAKKLTTAWAALVQKSAGNSAGGENNSTKQPPPKTLAERQRTQREGEDVIATASAAKSHELLANAKKNAT</sequence>
<evidence type="ECO:0000256" key="1">
    <source>
        <dbReference type="PROSITE-ProRule" id="PRU00108"/>
    </source>
</evidence>
<comment type="subcellular location">
    <subcellularLocation>
        <location evidence="1 2">Nucleus</location>
    </subcellularLocation>
</comment>
<evidence type="ECO:0000313" key="5">
    <source>
        <dbReference type="EMBL" id="KAJ3114360.1"/>
    </source>
</evidence>
<dbReference type="Gene3D" id="1.20.930.10">
    <property type="entry name" value="Conserved domain common to transcription factors TFIIS, elongin A, CRSP70"/>
    <property type="match status" value="1"/>
</dbReference>
<feature type="compositionally biased region" description="Basic and acidic residues" evidence="3">
    <location>
        <begin position="405"/>
        <end position="416"/>
    </location>
</feature>
<accession>A0AAD5SWU1</accession>
<dbReference type="Gene3D" id="1.10.10.60">
    <property type="entry name" value="Homeodomain-like"/>
    <property type="match status" value="1"/>
</dbReference>
<feature type="compositionally biased region" description="Low complexity" evidence="3">
    <location>
        <begin position="94"/>
        <end position="108"/>
    </location>
</feature>
<dbReference type="InterPro" id="IPR035441">
    <property type="entry name" value="TFIIS/LEDGF_dom_sf"/>
</dbReference>
<dbReference type="Pfam" id="PF08711">
    <property type="entry name" value="Med26"/>
    <property type="match status" value="1"/>
</dbReference>